<reference evidence="2" key="1">
    <citation type="submission" date="2024-04" db="EMBL/GenBank/DDBJ databases">
        <title>Salinicola lusitanus LLJ914,a marine bacterium isolated from the Okinawa Trough.</title>
        <authorList>
            <person name="Li J."/>
        </authorList>
    </citation>
    <scope>NUCLEOTIDE SEQUENCE [LARGE SCALE GENOMIC DNA]</scope>
</reference>
<protein>
    <submittedName>
        <fullName evidence="1">Uncharacterized protein</fullName>
    </submittedName>
</protein>
<evidence type="ECO:0000313" key="1">
    <source>
        <dbReference type="EMBL" id="KAK7878267.1"/>
    </source>
</evidence>
<gene>
    <name evidence="1" type="ORF">WMY93_031086</name>
</gene>
<dbReference type="Proteomes" id="UP001460270">
    <property type="component" value="Unassembled WGS sequence"/>
</dbReference>
<dbReference type="AlphaFoldDB" id="A0AAW0MMH4"/>
<dbReference type="EMBL" id="JBBPFD010000543">
    <property type="protein sequence ID" value="KAK7878267.1"/>
    <property type="molecule type" value="Genomic_DNA"/>
</dbReference>
<keyword evidence="2" id="KW-1185">Reference proteome</keyword>
<sequence>MNGKEMLQEEAYRAFMRLQLVRKKLISLNNAMVAMRDRENLLTPMFDWVDIRSDTLNSDKVDRKKVREMQGALFTPANSGARQTASTPETIVNLNLSDLDMSLGKFIDCKKSKEEGRLLFNSLIKNLSGAHWRKHKAVRSRYDMSVEDDEEFIRKVINFTDDLHSSHEPQIQTGGLLVFKYSLDKLIHTEAPDMFVKTLIHRHVPVAQCRIDNVLRDIRKKRRTRGLRILFRNSSCGCCRNMPEADSSRCRGTCQTAYVCFYNFSDKHPFYASRDEQSYYFAQLYPHLGKLERLSKEMKLRYKEHRQFESIANMVFDILIRRQFSRGSLYEGLSESVEEKPSNSSLSLGGSLSQIHLSLCMNGFSREHDQELLEDVKNLHPLKVYDHALVRYMFCDTLKVGRLFQASTTFNYIVSNTAPRYTIERIMLFNVTGPGEGKSYANKVLNYQFRLVSGCIETLTSFTPQAFKYNQKRSSCVVMIDDAHITHEKNTKFKDRESNVIPNTFKNILDTSTLESEVVTTEVSSGKAVTVKYKAIHNCGFVWNANTLGFVSEAWADRCLIMESEFQKNVYRTLSTKQIQDIVETEKMDRIAAVCLYRQNLVQSATMIADSSLMQFSANFDKARDACIYALHRSHIVCGSSLSRRVSACVNQLVFAEALKLSCHFVFDIWVPPWTRVPSERHYSNLRHFLKKLNKNRLKALNKLSFGQICLEINAVYKLCTSACLPDICPRVVDSQGYFACKLLAHVLTQIHEQNLRTTLKNGSLCVGDIETMYFSETEIKGGTSAAHEMLSLCSMCKVPSRGFSDTSRKTYSLCSYRYAGLQNLPSGSRTSHLRSSKRVGSVTVPLDVVYDLLAIFAPTSHRGFWEQLSEAMLEAYESRDESDRDESEYQDYMQLSSNCTRNQIDRVITFDLDFRHDPNRSLLLEATAGIEPLSELSFSRKPLDCNTFRCSAPIYFGGVIQKILGDRAPVEAHNEAHQKEATQGPGGTFHGPRLRVYCSQYSGVPVMNLSSFCPTRTVYHQDKIFLRTDPNDRPHLAEVEDDWEWKDAVAVFDTVHGTNVFSVEMLKRDYSSTMLITSVEARTRLNSKSRARQPSYPSAWAL</sequence>
<name>A0AAW0MMH4_9GOBI</name>
<proteinExistence type="predicted"/>
<accession>A0AAW0MMH4</accession>
<comment type="caution">
    <text evidence="1">The sequence shown here is derived from an EMBL/GenBank/DDBJ whole genome shotgun (WGS) entry which is preliminary data.</text>
</comment>
<organism evidence="1 2">
    <name type="scientific">Mugilogobius chulae</name>
    <name type="common">yellowstripe goby</name>
    <dbReference type="NCBI Taxonomy" id="88201"/>
    <lineage>
        <taxon>Eukaryota</taxon>
        <taxon>Metazoa</taxon>
        <taxon>Chordata</taxon>
        <taxon>Craniata</taxon>
        <taxon>Vertebrata</taxon>
        <taxon>Euteleostomi</taxon>
        <taxon>Actinopterygii</taxon>
        <taxon>Neopterygii</taxon>
        <taxon>Teleostei</taxon>
        <taxon>Neoteleostei</taxon>
        <taxon>Acanthomorphata</taxon>
        <taxon>Gobiaria</taxon>
        <taxon>Gobiiformes</taxon>
        <taxon>Gobioidei</taxon>
        <taxon>Gobiidae</taxon>
        <taxon>Gobionellinae</taxon>
        <taxon>Mugilogobius</taxon>
    </lineage>
</organism>
<evidence type="ECO:0000313" key="2">
    <source>
        <dbReference type="Proteomes" id="UP001460270"/>
    </source>
</evidence>